<dbReference type="EMBL" id="JBFBVU010000007">
    <property type="protein sequence ID" value="MEV8466648.1"/>
    <property type="molecule type" value="Genomic_DNA"/>
</dbReference>
<reference evidence="2 4" key="1">
    <citation type="submission" date="2024-07" db="EMBL/GenBank/DDBJ databases">
        <authorList>
            <person name="Kang M."/>
        </authorList>
    </citation>
    <scope>NUCLEOTIDE SEQUENCE [LARGE SCALE GENOMIC DNA]</scope>
    <source>
        <strain evidence="2 4">DFM31</strain>
    </source>
</reference>
<comment type="caution">
    <text evidence="2">The sequence shown here is derived from an EMBL/GenBank/DDBJ whole genome shotgun (WGS) entry which is preliminary data.</text>
</comment>
<evidence type="ECO:0000313" key="2">
    <source>
        <dbReference type="EMBL" id="MEV8466621.1"/>
    </source>
</evidence>
<dbReference type="EMBL" id="JBFBVU010000007">
    <property type="protein sequence ID" value="MEV8466621.1"/>
    <property type="molecule type" value="Genomic_DNA"/>
</dbReference>
<feature type="compositionally biased region" description="Basic and acidic residues" evidence="1">
    <location>
        <begin position="30"/>
        <end position="39"/>
    </location>
</feature>
<dbReference type="RefSeq" id="WP_366192417.1">
    <property type="nucleotide sequence ID" value="NZ_JBFBVU010000007.1"/>
</dbReference>
<dbReference type="NCBIfam" id="TIGR01558">
    <property type="entry name" value="sm_term_P27"/>
    <property type="match status" value="1"/>
</dbReference>
<proteinExistence type="predicted"/>
<feature type="compositionally biased region" description="Basic residues" evidence="1">
    <location>
        <begin position="1"/>
        <end position="12"/>
    </location>
</feature>
<evidence type="ECO:0000256" key="1">
    <source>
        <dbReference type="SAM" id="MobiDB-lite"/>
    </source>
</evidence>
<keyword evidence="4" id="KW-1185">Reference proteome</keyword>
<gene>
    <name evidence="2" type="ORF">AB0T83_07490</name>
    <name evidence="3" type="ORF">AB0T83_07640</name>
</gene>
<feature type="region of interest" description="Disordered" evidence="1">
    <location>
        <begin position="1"/>
        <end position="39"/>
    </location>
</feature>
<evidence type="ECO:0000313" key="3">
    <source>
        <dbReference type="EMBL" id="MEV8466648.1"/>
    </source>
</evidence>
<name>A0ABV3L514_9RHOB</name>
<sequence>MAPRGPRTKPTKLKVLAGTARKHRLNPNEPRPEVARPDVPDHLTDAARQEWDRVVVKVVDLGLMSDLDRAALAAYCQAYGRWVAAERALARVAAKDALTEGLMLRTKTGNAIQNPLVGAANKAMADMVRYASEFGLTPSARTRVSADAVVDDNDPFAIFDSPRASR</sequence>
<organism evidence="2 4">
    <name type="scientific">Meridianimarinicoccus marinus</name>
    <dbReference type="NCBI Taxonomy" id="3231483"/>
    <lineage>
        <taxon>Bacteria</taxon>
        <taxon>Pseudomonadati</taxon>
        <taxon>Pseudomonadota</taxon>
        <taxon>Alphaproteobacteria</taxon>
        <taxon>Rhodobacterales</taxon>
        <taxon>Paracoccaceae</taxon>
        <taxon>Meridianimarinicoccus</taxon>
    </lineage>
</organism>
<protein>
    <submittedName>
        <fullName evidence="2">Phage terminase small subunit P27 family</fullName>
    </submittedName>
</protein>
<dbReference type="Pfam" id="PF05119">
    <property type="entry name" value="Terminase_4"/>
    <property type="match status" value="1"/>
</dbReference>
<dbReference type="Proteomes" id="UP001553161">
    <property type="component" value="Unassembled WGS sequence"/>
</dbReference>
<dbReference type="InterPro" id="IPR006448">
    <property type="entry name" value="Phage_term_ssu_P27"/>
</dbReference>
<accession>A0ABV3L514</accession>
<evidence type="ECO:0000313" key="4">
    <source>
        <dbReference type="Proteomes" id="UP001553161"/>
    </source>
</evidence>